<sequence>MGKHIKSVNPQLPWLVLPSSNSSCHQITMFDVFQSKIYNFDLPGPLRGGCCYGSSKGWLVIAKESFDDHKGTSVEEDLHDNIKHQLFLFNPISKVHIELPPISTIPCFNKSLEVPPHPSSKFTFTIKKIVLSSECASTFTVAALCGAELAICQPNDKKWTISTDFHCIDVLFSSDGGILNVLYDTRDDDKDVPFDIKDVEVNPDFNMKLRSKGITIRIVPDLTRGDEVKYYALWSAHLVNFNKELLYVRKEYNMLATEEDISKYYFQTRRFEVFKSKHNGRDSYTLELMGSLGDHAMFLQPNGDCFSISGKILSGFNKNCIYFLDGMDYDDYEEDYHPNISLESGVFHLGDGRIRRIFPATKFPSQHSWFTPFLDLNDTSK</sequence>
<name>A0A9Q0G6N8_9ROSI</name>
<dbReference type="PANTHER" id="PTHR44259:SF87">
    <property type="entry name" value="F-BOX DOMAIN-CONTAINING PROTEIN"/>
    <property type="match status" value="1"/>
</dbReference>
<dbReference type="PANTHER" id="PTHR44259">
    <property type="entry name" value="OS07G0183000 PROTEIN-RELATED"/>
    <property type="match status" value="1"/>
</dbReference>
<accession>A0A9Q0G6N8</accession>
<feature type="domain" description="KIB1-4 beta-propeller" evidence="1">
    <location>
        <begin position="30"/>
        <end position="332"/>
    </location>
</feature>
<organism evidence="2 3">
    <name type="scientific">Turnera subulata</name>
    <dbReference type="NCBI Taxonomy" id="218843"/>
    <lineage>
        <taxon>Eukaryota</taxon>
        <taxon>Viridiplantae</taxon>
        <taxon>Streptophyta</taxon>
        <taxon>Embryophyta</taxon>
        <taxon>Tracheophyta</taxon>
        <taxon>Spermatophyta</taxon>
        <taxon>Magnoliopsida</taxon>
        <taxon>eudicotyledons</taxon>
        <taxon>Gunneridae</taxon>
        <taxon>Pentapetalae</taxon>
        <taxon>rosids</taxon>
        <taxon>fabids</taxon>
        <taxon>Malpighiales</taxon>
        <taxon>Passifloraceae</taxon>
        <taxon>Turnera</taxon>
    </lineage>
</organism>
<gene>
    <name evidence="2" type="ORF">Tsubulata_036369</name>
</gene>
<dbReference type="Proteomes" id="UP001141552">
    <property type="component" value="Unassembled WGS sequence"/>
</dbReference>
<proteinExistence type="predicted"/>
<keyword evidence="3" id="KW-1185">Reference proteome</keyword>
<reference evidence="2" key="2">
    <citation type="journal article" date="2023" name="Plants (Basel)">
        <title>Annotation of the Turnera subulata (Passifloraceae) Draft Genome Reveals the S-Locus Evolved after the Divergence of Turneroideae from Passifloroideae in a Stepwise Manner.</title>
        <authorList>
            <person name="Henning P.M."/>
            <person name="Roalson E.H."/>
            <person name="Mir W."/>
            <person name="McCubbin A.G."/>
            <person name="Shore J.S."/>
        </authorList>
    </citation>
    <scope>NUCLEOTIDE SEQUENCE</scope>
    <source>
        <strain evidence="2">F60SS</strain>
    </source>
</reference>
<reference evidence="2" key="1">
    <citation type="submission" date="2022-02" db="EMBL/GenBank/DDBJ databases">
        <authorList>
            <person name="Henning P.M."/>
            <person name="McCubbin A.G."/>
            <person name="Shore J.S."/>
        </authorList>
    </citation>
    <scope>NUCLEOTIDE SEQUENCE</scope>
    <source>
        <strain evidence="2">F60SS</strain>
        <tissue evidence="2">Leaves</tissue>
    </source>
</reference>
<evidence type="ECO:0000313" key="2">
    <source>
        <dbReference type="EMBL" id="KAJ4843279.1"/>
    </source>
</evidence>
<dbReference type="EMBL" id="JAKUCV010002278">
    <property type="protein sequence ID" value="KAJ4843279.1"/>
    <property type="molecule type" value="Genomic_DNA"/>
</dbReference>
<protein>
    <recommendedName>
        <fullName evidence="1">KIB1-4 beta-propeller domain-containing protein</fullName>
    </recommendedName>
</protein>
<dbReference type="OrthoDB" id="1068419at2759"/>
<dbReference type="AlphaFoldDB" id="A0A9Q0G6N8"/>
<dbReference type="InterPro" id="IPR005174">
    <property type="entry name" value="KIB1-4_b-propeller"/>
</dbReference>
<dbReference type="InterPro" id="IPR050942">
    <property type="entry name" value="F-box_BR-signaling"/>
</dbReference>
<evidence type="ECO:0000313" key="3">
    <source>
        <dbReference type="Proteomes" id="UP001141552"/>
    </source>
</evidence>
<comment type="caution">
    <text evidence="2">The sequence shown here is derived from an EMBL/GenBank/DDBJ whole genome shotgun (WGS) entry which is preliminary data.</text>
</comment>
<dbReference type="Pfam" id="PF03478">
    <property type="entry name" value="Beta-prop_KIB1-4"/>
    <property type="match status" value="1"/>
</dbReference>
<evidence type="ECO:0000259" key="1">
    <source>
        <dbReference type="Pfam" id="PF03478"/>
    </source>
</evidence>